<proteinExistence type="predicted"/>
<comment type="caution">
    <text evidence="1">The sequence shown here is derived from an EMBL/GenBank/DDBJ whole genome shotgun (WGS) entry which is preliminary data.</text>
</comment>
<keyword evidence="1" id="KW-0378">Hydrolase</keyword>
<sequence>MSAGNEPLPILEQRRIEARVIKPIYDEMVARLGVETAQAILGAAIEKAAIAQGRSFAEASGGNLGLDGFADIQRHWTAGGALEIEHVDRGADRLDFNVTRCRYSEMYREMGLGEIGHLLSCGRDGTFCQGFDPRITLERTQTIMGGATHCDFRYRFEPEAVEAGTDGSATG</sequence>
<dbReference type="EMBL" id="BMZS01000003">
    <property type="protein sequence ID" value="GHD46234.1"/>
    <property type="molecule type" value="Genomic_DNA"/>
</dbReference>
<evidence type="ECO:0000313" key="2">
    <source>
        <dbReference type="Proteomes" id="UP000630353"/>
    </source>
</evidence>
<evidence type="ECO:0000313" key="1">
    <source>
        <dbReference type="EMBL" id="GHD46234.1"/>
    </source>
</evidence>
<dbReference type="GO" id="GO:0016787">
    <property type="term" value="F:hydrolase activity"/>
    <property type="evidence" value="ECO:0007669"/>
    <property type="project" value="UniProtKB-KW"/>
</dbReference>
<name>A0A918XQD1_9PROT</name>
<dbReference type="AlphaFoldDB" id="A0A918XQD1"/>
<organism evidence="1 2">
    <name type="scientific">Thalassobaculum fulvum</name>
    <dbReference type="NCBI Taxonomy" id="1633335"/>
    <lineage>
        <taxon>Bacteria</taxon>
        <taxon>Pseudomonadati</taxon>
        <taxon>Pseudomonadota</taxon>
        <taxon>Alphaproteobacteria</taxon>
        <taxon>Rhodospirillales</taxon>
        <taxon>Thalassobaculaceae</taxon>
        <taxon>Thalassobaculum</taxon>
    </lineage>
</organism>
<dbReference type="Proteomes" id="UP000630353">
    <property type="component" value="Unassembled WGS sequence"/>
</dbReference>
<dbReference type="RefSeq" id="WP_189988340.1">
    <property type="nucleotide sequence ID" value="NZ_BMZS01000003.1"/>
</dbReference>
<keyword evidence="2" id="KW-1185">Reference proteome</keyword>
<gene>
    <name evidence="1" type="ORF">GCM10017083_15140</name>
</gene>
<dbReference type="Pfam" id="PF14196">
    <property type="entry name" value="ATC_hydrolase"/>
    <property type="match status" value="1"/>
</dbReference>
<dbReference type="InterPro" id="IPR026002">
    <property type="entry name" value="ATC_hydrolase-like"/>
</dbReference>
<reference evidence="1" key="1">
    <citation type="journal article" date="2014" name="Int. J. Syst. Evol. Microbiol.">
        <title>Complete genome sequence of Corynebacterium casei LMG S-19264T (=DSM 44701T), isolated from a smear-ripened cheese.</title>
        <authorList>
            <consortium name="US DOE Joint Genome Institute (JGI-PGF)"/>
            <person name="Walter F."/>
            <person name="Albersmeier A."/>
            <person name="Kalinowski J."/>
            <person name="Ruckert C."/>
        </authorList>
    </citation>
    <scope>NUCLEOTIDE SEQUENCE</scope>
    <source>
        <strain evidence="1">KCTC 42651</strain>
    </source>
</reference>
<protein>
    <submittedName>
        <fullName evidence="1">2-amino-thiazoline-4-carboxylic acid hydrolase</fullName>
    </submittedName>
</protein>
<accession>A0A918XQD1</accession>
<reference evidence="1" key="2">
    <citation type="submission" date="2020-09" db="EMBL/GenBank/DDBJ databases">
        <authorList>
            <person name="Sun Q."/>
            <person name="Kim S."/>
        </authorList>
    </citation>
    <scope>NUCLEOTIDE SEQUENCE</scope>
    <source>
        <strain evidence="1">KCTC 42651</strain>
    </source>
</reference>